<evidence type="ECO:0000259" key="1">
    <source>
        <dbReference type="Pfam" id="PF07727"/>
    </source>
</evidence>
<evidence type="ECO:0000313" key="2">
    <source>
        <dbReference type="EMBL" id="GJT61231.1"/>
    </source>
</evidence>
<reference evidence="2" key="2">
    <citation type="submission" date="2022-01" db="EMBL/GenBank/DDBJ databases">
        <authorList>
            <person name="Yamashiro T."/>
            <person name="Shiraishi A."/>
            <person name="Satake H."/>
            <person name="Nakayama K."/>
        </authorList>
    </citation>
    <scope>NUCLEOTIDE SEQUENCE</scope>
</reference>
<evidence type="ECO:0000313" key="3">
    <source>
        <dbReference type="Proteomes" id="UP001151760"/>
    </source>
</evidence>
<protein>
    <submittedName>
        <fullName evidence="2">Ribonuclease H-like domain-containing protein</fullName>
    </submittedName>
</protein>
<feature type="domain" description="Reverse transcriptase Ty1/copia-type" evidence="1">
    <location>
        <begin position="34"/>
        <end position="77"/>
    </location>
</feature>
<proteinExistence type="predicted"/>
<dbReference type="InterPro" id="IPR013103">
    <property type="entry name" value="RVT_2"/>
</dbReference>
<dbReference type="EMBL" id="BQNB010017270">
    <property type="protein sequence ID" value="GJT61231.1"/>
    <property type="molecule type" value="Genomic_DNA"/>
</dbReference>
<sequence length="272" mass="31485">MLNMGVEPKTYLEVSQHKHWVDAMNAEIDALYRNDTWEIIDLPVGRKAIGSKWVWKIKYKFDGEIERYKARLVAKEWLVLVSDGSNNAFLYGDLEEIVYMTLPPGYFPVNETKVCKLNKSLYGLKQAPRKWNAKLTAALLENNFVQSKSDYSLFTKSFGDVFIALLVYVDYIIITGNSLTKIEKVKHFIKIKFMIKDLGKLKYFLGIEVLDTPKGICLNQRKYYLEFIDEFGLLARKPSNLHMHQYHLSSVDIVYDPCLIMLCVSKLMASLL</sequence>
<comment type="caution">
    <text evidence="2">The sequence shown here is derived from an EMBL/GenBank/DDBJ whole genome shotgun (WGS) entry which is preliminary data.</text>
</comment>
<organism evidence="2 3">
    <name type="scientific">Tanacetum coccineum</name>
    <dbReference type="NCBI Taxonomy" id="301880"/>
    <lineage>
        <taxon>Eukaryota</taxon>
        <taxon>Viridiplantae</taxon>
        <taxon>Streptophyta</taxon>
        <taxon>Embryophyta</taxon>
        <taxon>Tracheophyta</taxon>
        <taxon>Spermatophyta</taxon>
        <taxon>Magnoliopsida</taxon>
        <taxon>eudicotyledons</taxon>
        <taxon>Gunneridae</taxon>
        <taxon>Pentapetalae</taxon>
        <taxon>asterids</taxon>
        <taxon>campanulids</taxon>
        <taxon>Asterales</taxon>
        <taxon>Asteraceae</taxon>
        <taxon>Asteroideae</taxon>
        <taxon>Anthemideae</taxon>
        <taxon>Anthemidinae</taxon>
        <taxon>Tanacetum</taxon>
    </lineage>
</organism>
<dbReference type="InterPro" id="IPR043502">
    <property type="entry name" value="DNA/RNA_pol_sf"/>
</dbReference>
<feature type="domain" description="Reverse transcriptase Ty1/copia-type" evidence="1">
    <location>
        <begin position="86"/>
        <end position="238"/>
    </location>
</feature>
<gene>
    <name evidence="2" type="ORF">Tco_1004764</name>
</gene>
<keyword evidence="3" id="KW-1185">Reference proteome</keyword>
<reference evidence="2" key="1">
    <citation type="journal article" date="2022" name="Int. J. Mol. Sci.">
        <title>Draft Genome of Tanacetum Coccineum: Genomic Comparison of Closely Related Tanacetum-Family Plants.</title>
        <authorList>
            <person name="Yamashiro T."/>
            <person name="Shiraishi A."/>
            <person name="Nakayama K."/>
            <person name="Satake H."/>
        </authorList>
    </citation>
    <scope>NUCLEOTIDE SEQUENCE</scope>
</reference>
<dbReference type="Pfam" id="PF07727">
    <property type="entry name" value="RVT_2"/>
    <property type="match status" value="2"/>
</dbReference>
<dbReference type="SUPFAM" id="SSF56672">
    <property type="entry name" value="DNA/RNA polymerases"/>
    <property type="match status" value="1"/>
</dbReference>
<dbReference type="Proteomes" id="UP001151760">
    <property type="component" value="Unassembled WGS sequence"/>
</dbReference>
<name>A0ABQ5FCT5_9ASTR</name>
<accession>A0ABQ5FCT5</accession>